<feature type="domain" description="CpcD-like" evidence="8">
    <location>
        <begin position="218"/>
        <end position="271"/>
    </location>
</feature>
<dbReference type="InterPro" id="IPR008213">
    <property type="entry name" value="CpcD-like_dom"/>
</dbReference>
<dbReference type="PANTHER" id="PTHR34011:SF6">
    <property type="entry name" value="PHYCOBILIPROTEIN APCE"/>
    <property type="match status" value="1"/>
</dbReference>
<dbReference type="GO" id="GO:0015979">
    <property type="term" value="P:photosynthesis"/>
    <property type="evidence" value="ECO:0007669"/>
    <property type="project" value="UniProtKB-KW"/>
</dbReference>
<dbReference type="PANTHER" id="PTHR34011">
    <property type="entry name" value="PHYCOBILISOME 32.1 KDA LINKER POLYPEPTIDE, PHYCOCYANIN-ASSOCIATED, ROD 2-RELATED"/>
    <property type="match status" value="1"/>
</dbReference>
<dbReference type="Gene3D" id="1.10.3130.20">
    <property type="entry name" value="Phycobilisome linker domain"/>
    <property type="match status" value="1"/>
</dbReference>
<dbReference type="PIRSF" id="PIRSF005898">
    <property type="entry name" value="Phycobilisome_CpeC/CpcI"/>
    <property type="match status" value="1"/>
</dbReference>
<comment type="similarity">
    <text evidence="7">Belongs to the phycobilisome linker protein family.</text>
</comment>
<dbReference type="GO" id="GO:0031676">
    <property type="term" value="C:plasma membrane-derived thylakoid membrane"/>
    <property type="evidence" value="ECO:0007669"/>
    <property type="project" value="UniProtKB-SubCell"/>
</dbReference>
<dbReference type="GO" id="GO:0030089">
    <property type="term" value="C:phycobilisome"/>
    <property type="evidence" value="ECO:0007669"/>
    <property type="project" value="UniProtKB-UniRule"/>
</dbReference>
<dbReference type="PROSITE" id="PS51445">
    <property type="entry name" value="PBS_LINKER"/>
    <property type="match status" value="1"/>
</dbReference>
<evidence type="ECO:0000256" key="7">
    <source>
        <dbReference type="PROSITE-ProRule" id="PRU00775"/>
    </source>
</evidence>
<reference evidence="10" key="1">
    <citation type="submission" date="2020-10" db="EMBL/GenBank/DDBJ databases">
        <authorList>
            <person name="Castelo-Branco R."/>
            <person name="Eusebio N."/>
            <person name="Adriana R."/>
            <person name="Vieira A."/>
            <person name="Brugerolle De Fraissinette N."/>
            <person name="Rezende De Castro R."/>
            <person name="Schneider M.P."/>
            <person name="Vasconcelos V."/>
            <person name="Leao P.N."/>
        </authorList>
    </citation>
    <scope>NUCLEOTIDE SEQUENCE</scope>
    <source>
        <strain evidence="10">LEGE 07157</strain>
    </source>
</reference>
<dbReference type="Pfam" id="PF00427">
    <property type="entry name" value="PBS_linker_poly"/>
    <property type="match status" value="1"/>
</dbReference>
<keyword evidence="11" id="KW-1185">Reference proteome</keyword>
<dbReference type="InterPro" id="IPR001297">
    <property type="entry name" value="PBS_linker_dom"/>
</dbReference>
<comment type="subcellular location">
    <subcellularLocation>
        <location evidence="1">Cellular thylakoid membrane</location>
        <topology evidence="1">Peripheral membrane protein</topology>
        <orientation evidence="1">Cytoplasmic side</orientation>
    </subcellularLocation>
</comment>
<dbReference type="InterPro" id="IPR016470">
    <property type="entry name" value="Phycobilisome"/>
</dbReference>
<dbReference type="EMBL" id="JADEWZ010000008">
    <property type="protein sequence ID" value="MBE9115652.1"/>
    <property type="molecule type" value="Genomic_DNA"/>
</dbReference>
<proteinExistence type="inferred from homology"/>
<evidence type="ECO:0000256" key="1">
    <source>
        <dbReference type="ARBA" id="ARBA00004445"/>
    </source>
</evidence>
<keyword evidence="6" id="KW-0472">Membrane</keyword>
<evidence type="ECO:0000256" key="2">
    <source>
        <dbReference type="ARBA" id="ARBA00022531"/>
    </source>
</evidence>
<protein>
    <submittedName>
        <fullName evidence="10">Phycobilisome linker polypeptide</fullName>
    </submittedName>
</protein>
<evidence type="ECO:0000256" key="4">
    <source>
        <dbReference type="ARBA" id="ARBA00022738"/>
    </source>
</evidence>
<keyword evidence="3" id="KW-0042">Antenna complex</keyword>
<evidence type="ECO:0000259" key="8">
    <source>
        <dbReference type="PROSITE" id="PS51441"/>
    </source>
</evidence>
<dbReference type="SMART" id="SM01094">
    <property type="entry name" value="CpcD"/>
    <property type="match status" value="1"/>
</dbReference>
<name>A0A8J7IRB3_9CYAN</name>
<dbReference type="Proteomes" id="UP000654482">
    <property type="component" value="Unassembled WGS sequence"/>
</dbReference>
<dbReference type="Pfam" id="PF01383">
    <property type="entry name" value="CpcD"/>
    <property type="match status" value="1"/>
</dbReference>
<accession>A0A8J7IRB3</accession>
<gene>
    <name evidence="10" type="ORF">IQ249_07050</name>
</gene>
<dbReference type="AlphaFoldDB" id="A0A8J7IRB3"/>
<dbReference type="PROSITE" id="PS51441">
    <property type="entry name" value="CPCD_LIKE"/>
    <property type="match status" value="1"/>
</dbReference>
<dbReference type="InterPro" id="IPR038255">
    <property type="entry name" value="PBS_linker_sf"/>
</dbReference>
<organism evidence="10 11">
    <name type="scientific">Lusitaniella coriacea LEGE 07157</name>
    <dbReference type="NCBI Taxonomy" id="945747"/>
    <lineage>
        <taxon>Bacteria</taxon>
        <taxon>Bacillati</taxon>
        <taxon>Cyanobacteriota</taxon>
        <taxon>Cyanophyceae</taxon>
        <taxon>Spirulinales</taxon>
        <taxon>Lusitaniellaceae</taxon>
        <taxon>Lusitaniella</taxon>
    </lineage>
</organism>
<evidence type="ECO:0000313" key="10">
    <source>
        <dbReference type="EMBL" id="MBE9115652.1"/>
    </source>
</evidence>
<feature type="domain" description="PBS-linker" evidence="9">
    <location>
        <begin position="1"/>
        <end position="180"/>
    </location>
</feature>
<dbReference type="RefSeq" id="WP_194028743.1">
    <property type="nucleotide sequence ID" value="NZ_JADEWZ010000008.1"/>
</dbReference>
<evidence type="ECO:0000259" key="9">
    <source>
        <dbReference type="PROSITE" id="PS51445"/>
    </source>
</evidence>
<keyword evidence="4 7" id="KW-0605">Phycobilisome</keyword>
<sequence length="271" mass="30338">MASLMTAQRLGIEPFSDSAPVELYPGSASADAEVVIQAVYRQILGNAYVMESERIAVPESQLKSGSISVREFVRQVAKSELYRSRFFENCPRYRAIELNFKHFLGRAPNDLEEMRAHSTILDNQGFDAEIDSYIDSDEYNQCFGENVVPYYRGFSTEGNEKMVGFTRLFQLYRGYANSDKACGKQSRLNREVIQNTASPIYIGSTSQVIPGISGGGRGQFYRLSVVQAAGAGRMARIRKSSMEYLVPYEQLSWKLQQINKQGGKVTSIIPA</sequence>
<evidence type="ECO:0000256" key="3">
    <source>
        <dbReference type="ARBA" id="ARBA00022549"/>
    </source>
</evidence>
<comment type="caution">
    <text evidence="10">The sequence shown here is derived from an EMBL/GenBank/DDBJ whole genome shotgun (WGS) entry which is preliminary data.</text>
</comment>
<keyword evidence="5" id="KW-0793">Thylakoid</keyword>
<evidence type="ECO:0000313" key="11">
    <source>
        <dbReference type="Proteomes" id="UP000654482"/>
    </source>
</evidence>
<evidence type="ECO:0000256" key="5">
    <source>
        <dbReference type="ARBA" id="ARBA00023078"/>
    </source>
</evidence>
<keyword evidence="2" id="KW-0602">Photosynthesis</keyword>
<evidence type="ECO:0000256" key="6">
    <source>
        <dbReference type="ARBA" id="ARBA00023136"/>
    </source>
</evidence>